<evidence type="ECO:0000313" key="2">
    <source>
        <dbReference type="EMBL" id="KAF5378854.1"/>
    </source>
</evidence>
<dbReference type="Proteomes" id="UP000565441">
    <property type="component" value="Unassembled WGS sequence"/>
</dbReference>
<reference evidence="2 3" key="1">
    <citation type="journal article" date="2020" name="ISME J.">
        <title>Uncovering the hidden diversity of litter-decomposition mechanisms in mushroom-forming fungi.</title>
        <authorList>
            <person name="Floudas D."/>
            <person name="Bentzer J."/>
            <person name="Ahren D."/>
            <person name="Johansson T."/>
            <person name="Persson P."/>
            <person name="Tunlid A."/>
        </authorList>
    </citation>
    <scope>NUCLEOTIDE SEQUENCE [LARGE SCALE GENOMIC DNA]</scope>
    <source>
        <strain evidence="2 3">CBS 661.87</strain>
    </source>
</reference>
<accession>A0A8H5H8Y6</accession>
<evidence type="ECO:0000256" key="1">
    <source>
        <dbReference type="SAM" id="SignalP"/>
    </source>
</evidence>
<evidence type="ECO:0000313" key="3">
    <source>
        <dbReference type="Proteomes" id="UP000565441"/>
    </source>
</evidence>
<gene>
    <name evidence="2" type="ORF">D9615_006947</name>
</gene>
<dbReference type="EMBL" id="JAACJP010000018">
    <property type="protein sequence ID" value="KAF5378854.1"/>
    <property type="molecule type" value="Genomic_DNA"/>
</dbReference>
<keyword evidence="3" id="KW-1185">Reference proteome</keyword>
<keyword evidence="1" id="KW-0732">Signal</keyword>
<feature type="signal peptide" evidence="1">
    <location>
        <begin position="1"/>
        <end position="18"/>
    </location>
</feature>
<dbReference type="AlphaFoldDB" id="A0A8H5H8Y6"/>
<name>A0A8H5H8Y6_9AGAR</name>
<protein>
    <submittedName>
        <fullName evidence="2">Uncharacterized protein</fullName>
    </submittedName>
</protein>
<organism evidence="2 3">
    <name type="scientific">Tricholomella constricta</name>
    <dbReference type="NCBI Taxonomy" id="117010"/>
    <lineage>
        <taxon>Eukaryota</taxon>
        <taxon>Fungi</taxon>
        <taxon>Dikarya</taxon>
        <taxon>Basidiomycota</taxon>
        <taxon>Agaricomycotina</taxon>
        <taxon>Agaricomycetes</taxon>
        <taxon>Agaricomycetidae</taxon>
        <taxon>Agaricales</taxon>
        <taxon>Tricholomatineae</taxon>
        <taxon>Lyophyllaceae</taxon>
        <taxon>Tricholomella</taxon>
    </lineage>
</organism>
<dbReference type="OrthoDB" id="3069498at2759"/>
<proteinExistence type="predicted"/>
<sequence length="387" mass="37529">MRFTVCFIVLALAFGSQAAPLGNANCDLALLKTAANMEAANDAVDTMAAIAMKTNDAAMADAVNEAQGGLTAASGAFQGIAAAIPDEIAAKAAGNGLGAKGLQGLTDAKAALDTIKAARGSAARGPLTKAKAKIMEALGNAQQVAQCSDDAAVDAGMAEQTNTASAEVTATASATSTATATAAASGTTDAATHDTAVVNVHHTATAATAGTTDAATHDAAVVNDHQAVNSEDTGVATDATAQSATISKHTKNQALKSEKRQLLKAIGGIGCNVARVQILANLRASSKAVAALSTAAAADATAADAATTASAGLASAKAGIATIAKGIIAGQSAAPDARKQVEDGLTQAQTALAGITSTDPAVTDAVAAAAGKVDKTIAAGQKVVAKC</sequence>
<feature type="chain" id="PRO_5034585577" evidence="1">
    <location>
        <begin position="19"/>
        <end position="387"/>
    </location>
</feature>
<comment type="caution">
    <text evidence="2">The sequence shown here is derived from an EMBL/GenBank/DDBJ whole genome shotgun (WGS) entry which is preliminary data.</text>
</comment>